<reference evidence="1" key="1">
    <citation type="journal article" date="1968" name="Nature">
        <title>Temperature sensitivity of cell growth in Escherichia coli associated with the temperature sensitive R(KM) factor.</title>
        <authorList>
            <person name="Terawaki Y."/>
            <person name="Kakizawa Y."/>
            <person name="Takayasu H."/>
            <person name="Yoshikawa M."/>
        </authorList>
    </citation>
    <scope>NUCLEOTIDE SEQUENCE</scope>
    <source>
        <strain evidence="1">UR-75</strain>
        <plasmid evidence="1">Rts1</plasmid>
    </source>
</reference>
<keyword evidence="1" id="KW-0614">Plasmid</keyword>
<gene>
    <name evidence="1" type="primary">orf44</name>
</gene>
<name>Q8KK92_PROVU</name>
<reference evidence="1" key="6">
    <citation type="journal article" date="1988" name="Plasmid">
        <title>Nucleotide sequence and copy control function of the extension of the incI region (incI-b) of Rts 1.</title>
        <authorList>
            <person name="Nozue H."/>
            <person name="Tsuchiya K."/>
            <person name="Kamio Y."/>
        </authorList>
    </citation>
    <scope>NUCLEOTIDE SEQUENCE</scope>
    <source>
        <strain evidence="1">UR-75</strain>
        <plasmid evidence="1">Rts1</plasmid>
    </source>
</reference>
<dbReference type="AlphaFoldDB" id="Q8KK92"/>
<reference evidence="1" key="2">
    <citation type="journal article" date="1983" name="J. Bacteriol.">
        <title>Nucleotide sequence of an incompatibility region of mini-Rts1 that contains five direct repeats.</title>
        <authorList>
            <person name="Kamio Y."/>
            <person name="Terawaki Y."/>
        </authorList>
    </citation>
    <scope>NUCLEOTIDE SEQUENCE</scope>
    <source>
        <strain evidence="1">UR-75</strain>
        <plasmid evidence="1">Rts1</plasmid>
    </source>
</reference>
<reference evidence="1" key="7">
    <citation type="journal article" date="1991" name="J. Bacteriol.">
        <title>Three short fragments of Rts1 DNA are responsible for the temperature-sensitive growth phenotype (Tsg) of host bacteria.</title>
        <authorList>
            <person name="Mochida S."/>
            <person name="Tsuchiya H."/>
            <person name="Mori K."/>
            <person name="Kaji A."/>
        </authorList>
    </citation>
    <scope>NUCLEOTIDE SEQUENCE</scope>
    <source>
        <strain evidence="1">UR-75</strain>
        <plasmid evidence="1">Rts1</plasmid>
    </source>
</reference>
<organism evidence="1">
    <name type="scientific">Proteus vulgaris</name>
    <dbReference type="NCBI Taxonomy" id="585"/>
    <lineage>
        <taxon>Bacteria</taxon>
        <taxon>Pseudomonadati</taxon>
        <taxon>Pseudomonadota</taxon>
        <taxon>Gammaproteobacteria</taxon>
        <taxon>Enterobacterales</taxon>
        <taxon>Morganellaceae</taxon>
        <taxon>Proteus</taxon>
    </lineage>
</organism>
<reference evidence="1" key="3">
    <citation type="journal article" date="1984" name="J. Bacteriol.">
        <title>Complete nucleotide sequence of mini-Rts1 and its copy mutant.</title>
        <authorList>
            <person name="Kamio Y."/>
            <person name="Tabuchi A."/>
            <person name="Itoh Y."/>
            <person name="Katagiri H."/>
            <person name="Terawaki Y."/>
        </authorList>
    </citation>
    <scope>NUCLEOTIDE SEQUENCE</scope>
    <source>
        <strain evidence="1">UR-75</strain>
        <plasmid evidence="1">Rts1</plasmid>
    </source>
</reference>
<protein>
    <submittedName>
        <fullName evidence="1">Uncharacterized protein</fullName>
    </submittedName>
</protein>
<reference evidence="1" key="4">
    <citation type="journal article" date="1985" name="J. Bacteriol.">
        <title>Organization of the Tn6-related kanamycin resistance transposon Tn2680 carrying two copies of IS26 and an IS903 variant, IS903. B.</title>
        <authorList>
            <person name="Mollet B."/>
            <person name="Clerget M."/>
            <person name="Meyer J."/>
            <person name="Iida S."/>
        </authorList>
    </citation>
    <scope>NUCLEOTIDE SEQUENCE</scope>
    <source>
        <strain evidence="1">UR-75</strain>
        <plasmid evidence="1">Rts1</plasmid>
    </source>
</reference>
<accession>Q8KK92</accession>
<geneLocation type="plasmid" evidence="1">
    <name>Rts1</name>
</geneLocation>
<reference evidence="1" key="9">
    <citation type="journal article" date="1996" name="Biochem. Biophys. Res. Commun.">
        <title>A new plasmid-encoded proteic killer gene system: cloning, sequencing, and analyzing hig locus of plasmid Rts1.</title>
        <authorList>
            <person name="Tian Q.B."/>
            <person name="Ohnishi M."/>
            <person name="Tabuchi A."/>
            <person name="Terawaki Y."/>
        </authorList>
    </citation>
    <scope>NUCLEOTIDE SEQUENCE</scope>
    <source>
        <strain evidence="1">UR-75</strain>
        <plasmid evidence="1">Rts1</plasmid>
    </source>
</reference>
<reference evidence="1" key="10">
    <citation type="journal article" date="2002" name="J. Bacteriol.">
        <title>Complete nucleotide sequence of plasmid Rts1: implications for evolution of large plasmid Genomes.</title>
        <authorList>
            <person name="Murata T."/>
            <person name="Ohnishi M."/>
            <person name="Ara T."/>
            <person name="Kaneko J."/>
            <person name="Han C.-G."/>
            <person name="Li Y.F."/>
            <person name="Takashima K."/>
            <person name="Nojima H."/>
            <person name="Nakayama K."/>
            <person name="Kaji A."/>
            <person name="Kamio Y."/>
            <person name="Miki T."/>
            <person name="Mori H."/>
            <person name="Ohtsubo E."/>
            <person name="Terawaki Y."/>
            <person name="Hayashi T."/>
        </authorList>
    </citation>
    <scope>NUCLEOTIDE SEQUENCE</scope>
    <source>
        <strain evidence="1">UR-75</strain>
        <plasmid evidence="1">Rts1</plasmid>
    </source>
</reference>
<evidence type="ECO:0000313" key="1">
    <source>
        <dbReference type="EMBL" id="BAB93607.1"/>
    </source>
</evidence>
<reference evidence="1" key="5">
    <citation type="journal article" date="1988" name="J. Bacteriol.">
        <title>Nucleotide sequence of an Rts1 fragment causing temperature-dependent instability.</title>
        <authorList>
            <person name="Tanaka M."/>
            <person name="Okawa N."/>
            <person name="Mori K."/>
            <person name="Suyama Y."/>
            <person name="Kaji A."/>
        </authorList>
    </citation>
    <scope>NUCLEOTIDE SEQUENCE</scope>
    <source>
        <strain evidence="1">UR-75</strain>
        <plasmid evidence="1">Rts1</plasmid>
    </source>
</reference>
<proteinExistence type="predicted"/>
<sequence length="50" mass="5931">MSFENLPRRLQRWKVIIVRGAKSYESWDDMVTCRTSRNESDTATRNTAPR</sequence>
<dbReference type="EMBL" id="AP004237">
    <property type="protein sequence ID" value="BAB93607.1"/>
    <property type="molecule type" value="Genomic_DNA"/>
</dbReference>
<reference evidence="1" key="8">
    <citation type="journal article" date="1994" name="J. Mol. Biol.">
        <title>Molecular cloning and expression of a novel hydroxymethylcytosine-specific restriction enzyme (PvuRts1I) modulated by glucosylation of DNA.</title>
        <authorList>
            <person name="Janosi L."/>
            <person name="Yonemitsu H."/>
            <person name="Hong H."/>
            <person name="Kaji A."/>
        </authorList>
    </citation>
    <scope>NUCLEOTIDE SEQUENCE</scope>
    <source>
        <strain evidence="1">UR-75</strain>
        <plasmid evidence="1">Rts1</plasmid>
    </source>
</reference>